<keyword evidence="3" id="KW-0472">Membrane</keyword>
<keyword evidence="2" id="KW-0804">Transcription</keyword>
<sequence length="233" mass="24973">MNADHERFAEWDAAYVLGSLSPADRRAFEAHLEGCDLCRTAIAELAPVTGLLSRVDADHASTMLSVDAAAVDASAGRDALLRRGQADSRRRRRLRWGVFALAAALLVVAAIAVPVAISSQTPTLETVAFEKLVDAPITASVELDPVEWGTRIDLDCAYGTDGEVEPPADGWPYALVITGQDGTESEVSSWRSWPDSHAWVTAGTALGRDQIKSMEIRSLTTGAVLMRADVGDR</sequence>
<feature type="transmembrane region" description="Helical" evidence="3">
    <location>
        <begin position="96"/>
        <end position="117"/>
    </location>
</feature>
<proteinExistence type="predicted"/>
<reference evidence="5 6" key="1">
    <citation type="submission" date="2018-08" db="EMBL/GenBank/DDBJ databases">
        <title>Microbacterium lemovicicum sp. nov., a bacterium isolated from a natural uranium-rich soil.</title>
        <authorList>
            <person name="ORTET P."/>
        </authorList>
    </citation>
    <scope>NUCLEOTIDE SEQUENCE [LARGE SCALE GENOMIC DNA]</scope>
    <source>
        <strain evidence="5 6">Viu22</strain>
    </source>
</reference>
<name>A0A3Q9IYN9_9MICO</name>
<accession>A0A3Q9IYN9</accession>
<dbReference type="Proteomes" id="UP000276888">
    <property type="component" value="Chromosome"/>
</dbReference>
<keyword evidence="1" id="KW-0805">Transcription regulation</keyword>
<evidence type="ECO:0000313" key="5">
    <source>
        <dbReference type="EMBL" id="AZS37297.1"/>
    </source>
</evidence>
<dbReference type="Gene3D" id="1.10.10.1320">
    <property type="entry name" value="Anti-sigma factor, zinc-finger domain"/>
    <property type="match status" value="1"/>
</dbReference>
<dbReference type="EMBL" id="CP031423">
    <property type="protein sequence ID" value="AZS37297.1"/>
    <property type="molecule type" value="Genomic_DNA"/>
</dbReference>
<keyword evidence="6" id="KW-1185">Reference proteome</keyword>
<dbReference type="RefSeq" id="WP_127095873.1">
    <property type="nucleotide sequence ID" value="NZ_CP031423.1"/>
</dbReference>
<evidence type="ECO:0000256" key="2">
    <source>
        <dbReference type="ARBA" id="ARBA00023163"/>
    </source>
</evidence>
<keyword evidence="3" id="KW-0812">Transmembrane</keyword>
<dbReference type="OrthoDB" id="5242431at2"/>
<evidence type="ECO:0000313" key="6">
    <source>
        <dbReference type="Proteomes" id="UP000276888"/>
    </source>
</evidence>
<evidence type="ECO:0000256" key="3">
    <source>
        <dbReference type="SAM" id="Phobius"/>
    </source>
</evidence>
<dbReference type="AlphaFoldDB" id="A0A3Q9IYN9"/>
<gene>
    <name evidence="5" type="primary">rslA</name>
    <name evidence="5" type="ORF">CVS47_01931</name>
</gene>
<dbReference type="KEGG" id="mlv:CVS47_01931"/>
<protein>
    <submittedName>
        <fullName evidence="5">Anti-sigma-L factor RslA</fullName>
    </submittedName>
</protein>
<dbReference type="InterPro" id="IPR041916">
    <property type="entry name" value="Anti_sigma_zinc_sf"/>
</dbReference>
<keyword evidence="3" id="KW-1133">Transmembrane helix</keyword>
<organism evidence="5 6">
    <name type="scientific">Microbacterium lemovicicum</name>
    <dbReference type="NCBI Taxonomy" id="1072463"/>
    <lineage>
        <taxon>Bacteria</taxon>
        <taxon>Bacillati</taxon>
        <taxon>Actinomycetota</taxon>
        <taxon>Actinomycetes</taxon>
        <taxon>Micrococcales</taxon>
        <taxon>Microbacteriaceae</taxon>
        <taxon>Microbacterium</taxon>
    </lineage>
</organism>
<evidence type="ECO:0000256" key="1">
    <source>
        <dbReference type="ARBA" id="ARBA00023015"/>
    </source>
</evidence>
<feature type="domain" description="Putative zinc-finger" evidence="4">
    <location>
        <begin position="14"/>
        <end position="39"/>
    </location>
</feature>
<dbReference type="InterPro" id="IPR027383">
    <property type="entry name" value="Znf_put"/>
</dbReference>
<evidence type="ECO:0000259" key="4">
    <source>
        <dbReference type="Pfam" id="PF13490"/>
    </source>
</evidence>
<dbReference type="Pfam" id="PF13490">
    <property type="entry name" value="zf-HC2"/>
    <property type="match status" value="1"/>
</dbReference>